<dbReference type="CDD" id="cd00202">
    <property type="entry name" value="ZnF_GATA"/>
    <property type="match status" value="1"/>
</dbReference>
<name>A0A9P0QNA4_9ASCO</name>
<dbReference type="Gene3D" id="3.30.50.10">
    <property type="entry name" value="Erythroid Transcription Factor GATA-1, subunit A"/>
    <property type="match status" value="1"/>
</dbReference>
<keyword evidence="2 4" id="KW-0863">Zinc-finger</keyword>
<dbReference type="InterPro" id="IPR051140">
    <property type="entry name" value="GATA_TF"/>
</dbReference>
<evidence type="ECO:0000256" key="1">
    <source>
        <dbReference type="ARBA" id="ARBA00022723"/>
    </source>
</evidence>
<sequence>MSNPKRSIQLPPFNVVFSEFRSDASPILKHKPSYQYFTPLDVLASVGSNIQLLHKYPEVDSTLSEVQEIVIDSSESDQTETGTEINHNCEETILSYIFKLIFKLELLVQTLTQWKEQLGANSQVQPIWNQENSLDVSIINGAVSNENFCSSKSGSQTTASLSNIYSELSNLNKQIHTLIKENIQLSLVEEIAGLSSSAAENEKKCKHCLCSNTPEWRKGPDGTRTLCNACGLFFSKLYKKFGIQRAIEIMNERKSNGDYLDRKIPS</sequence>
<accession>A0A9P0QNA4</accession>
<dbReference type="GO" id="GO:0008270">
    <property type="term" value="F:zinc ion binding"/>
    <property type="evidence" value="ECO:0007669"/>
    <property type="project" value="UniProtKB-KW"/>
</dbReference>
<comment type="caution">
    <text evidence="6">The sequence shown here is derived from an EMBL/GenBank/DDBJ whole genome shotgun (WGS) entry which is preliminary data.</text>
</comment>
<dbReference type="PROSITE" id="PS50114">
    <property type="entry name" value="GATA_ZN_FINGER_2"/>
    <property type="match status" value="1"/>
</dbReference>
<dbReference type="GO" id="GO:0043565">
    <property type="term" value="F:sequence-specific DNA binding"/>
    <property type="evidence" value="ECO:0007669"/>
    <property type="project" value="InterPro"/>
</dbReference>
<dbReference type="SUPFAM" id="SSF57716">
    <property type="entry name" value="Glucocorticoid receptor-like (DNA-binding domain)"/>
    <property type="match status" value="1"/>
</dbReference>
<dbReference type="GO" id="GO:0006355">
    <property type="term" value="P:regulation of DNA-templated transcription"/>
    <property type="evidence" value="ECO:0007669"/>
    <property type="project" value="InterPro"/>
</dbReference>
<dbReference type="InterPro" id="IPR000679">
    <property type="entry name" value="Znf_GATA"/>
</dbReference>
<evidence type="ECO:0000313" key="7">
    <source>
        <dbReference type="Proteomes" id="UP000837801"/>
    </source>
</evidence>
<proteinExistence type="predicted"/>
<reference evidence="6" key="1">
    <citation type="submission" date="2022-03" db="EMBL/GenBank/DDBJ databases">
        <authorList>
            <person name="Legras J.-L."/>
            <person name="Devillers H."/>
            <person name="Grondin C."/>
        </authorList>
    </citation>
    <scope>NUCLEOTIDE SEQUENCE</scope>
    <source>
        <strain evidence="6">CLIB 1423</strain>
    </source>
</reference>
<keyword evidence="7" id="KW-1185">Reference proteome</keyword>
<evidence type="ECO:0000256" key="4">
    <source>
        <dbReference type="PROSITE-ProRule" id="PRU00094"/>
    </source>
</evidence>
<keyword evidence="3" id="KW-0862">Zinc</keyword>
<dbReference type="Proteomes" id="UP000837801">
    <property type="component" value="Unassembled WGS sequence"/>
</dbReference>
<dbReference type="SMART" id="SM00401">
    <property type="entry name" value="ZnF_GATA"/>
    <property type="match status" value="1"/>
</dbReference>
<dbReference type="PANTHER" id="PTHR45658:SF18">
    <property type="entry name" value="PROTEIN GAT2"/>
    <property type="match status" value="1"/>
</dbReference>
<dbReference type="EMBL" id="CAKXYY010000005">
    <property type="protein sequence ID" value="CAH2351889.1"/>
    <property type="molecule type" value="Genomic_DNA"/>
</dbReference>
<gene>
    <name evidence="6" type="ORF">CLIB1423_05S00672</name>
</gene>
<dbReference type="AlphaFoldDB" id="A0A9P0QNA4"/>
<evidence type="ECO:0000256" key="2">
    <source>
        <dbReference type="ARBA" id="ARBA00022771"/>
    </source>
</evidence>
<dbReference type="PANTHER" id="PTHR45658">
    <property type="entry name" value="GATA TRANSCRIPTION FACTOR"/>
    <property type="match status" value="1"/>
</dbReference>
<keyword evidence="1" id="KW-0479">Metal-binding</keyword>
<evidence type="ECO:0000313" key="6">
    <source>
        <dbReference type="EMBL" id="CAH2351889.1"/>
    </source>
</evidence>
<feature type="domain" description="GATA-type" evidence="5">
    <location>
        <begin position="199"/>
        <end position="234"/>
    </location>
</feature>
<dbReference type="OrthoDB" id="2162994at2759"/>
<dbReference type="PROSITE" id="PS00344">
    <property type="entry name" value="GATA_ZN_FINGER_1"/>
    <property type="match status" value="1"/>
</dbReference>
<protein>
    <recommendedName>
        <fullName evidence="5">GATA-type domain-containing protein</fullName>
    </recommendedName>
</protein>
<dbReference type="Pfam" id="PF00320">
    <property type="entry name" value="GATA"/>
    <property type="match status" value="1"/>
</dbReference>
<evidence type="ECO:0000259" key="5">
    <source>
        <dbReference type="PROSITE" id="PS50114"/>
    </source>
</evidence>
<dbReference type="InterPro" id="IPR013088">
    <property type="entry name" value="Znf_NHR/GATA"/>
</dbReference>
<evidence type="ECO:0000256" key="3">
    <source>
        <dbReference type="ARBA" id="ARBA00022833"/>
    </source>
</evidence>
<organism evidence="6 7">
    <name type="scientific">[Candida] railenensis</name>
    <dbReference type="NCBI Taxonomy" id="45579"/>
    <lineage>
        <taxon>Eukaryota</taxon>
        <taxon>Fungi</taxon>
        <taxon>Dikarya</taxon>
        <taxon>Ascomycota</taxon>
        <taxon>Saccharomycotina</taxon>
        <taxon>Pichiomycetes</taxon>
        <taxon>Debaryomycetaceae</taxon>
        <taxon>Kurtzmaniella</taxon>
    </lineage>
</organism>